<keyword evidence="3" id="KW-1185">Reference proteome</keyword>
<sequence>MNSTRYLTSYGWTPGTGFKKDSLAKPILMHHKKDTKGLGNKSLEHESWWERVFDGRLQGLDVYEKKKEEEERFEIRGVVQSPLYKMFVKGSGLAGSIEESVVVTERKEEKVRKVKKEKKERKLKDKNRVSKESESKKKKKEKKEKSKTKDEEWVRMMVKEMKKKA</sequence>
<evidence type="ECO:0000313" key="2">
    <source>
        <dbReference type="EMBL" id="KAK7202750.1"/>
    </source>
</evidence>
<feature type="compositionally biased region" description="Basic and acidic residues" evidence="1">
    <location>
        <begin position="120"/>
        <end position="135"/>
    </location>
</feature>
<name>A0ABR1EYS8_9ASCO</name>
<dbReference type="InterPro" id="IPR050656">
    <property type="entry name" value="PINX1"/>
</dbReference>
<organism evidence="2 3">
    <name type="scientific">Myxozyma melibiosi</name>
    <dbReference type="NCBI Taxonomy" id="54550"/>
    <lineage>
        <taxon>Eukaryota</taxon>
        <taxon>Fungi</taxon>
        <taxon>Dikarya</taxon>
        <taxon>Ascomycota</taxon>
        <taxon>Saccharomycotina</taxon>
        <taxon>Lipomycetes</taxon>
        <taxon>Lipomycetales</taxon>
        <taxon>Lipomycetaceae</taxon>
        <taxon>Myxozyma</taxon>
    </lineage>
</organism>
<accession>A0ABR1EYS8</accession>
<dbReference type="RefSeq" id="XP_064765783.1">
    <property type="nucleotide sequence ID" value="XM_064915541.1"/>
</dbReference>
<dbReference type="Proteomes" id="UP001498771">
    <property type="component" value="Unassembled WGS sequence"/>
</dbReference>
<dbReference type="EMBL" id="JBBJBU010000015">
    <property type="protein sequence ID" value="KAK7202750.1"/>
    <property type="molecule type" value="Genomic_DNA"/>
</dbReference>
<feature type="region of interest" description="Disordered" evidence="1">
    <location>
        <begin position="108"/>
        <end position="153"/>
    </location>
</feature>
<feature type="compositionally biased region" description="Basic and acidic residues" evidence="1">
    <location>
        <begin position="143"/>
        <end position="153"/>
    </location>
</feature>
<reference evidence="2 3" key="1">
    <citation type="submission" date="2024-03" db="EMBL/GenBank/DDBJ databases">
        <title>Genome-scale model development and genomic sequencing of the oleaginous clade Lipomyces.</title>
        <authorList>
            <consortium name="Lawrence Berkeley National Laboratory"/>
            <person name="Czajka J.J."/>
            <person name="Han Y."/>
            <person name="Kim J."/>
            <person name="Mondo S.J."/>
            <person name="Hofstad B.A."/>
            <person name="Robles A."/>
            <person name="Haridas S."/>
            <person name="Riley R."/>
            <person name="LaButti K."/>
            <person name="Pangilinan J."/>
            <person name="Andreopoulos W."/>
            <person name="Lipzen A."/>
            <person name="Yan J."/>
            <person name="Wang M."/>
            <person name="Ng V."/>
            <person name="Grigoriev I.V."/>
            <person name="Spatafora J.W."/>
            <person name="Magnuson J.K."/>
            <person name="Baker S.E."/>
            <person name="Pomraning K.R."/>
        </authorList>
    </citation>
    <scope>NUCLEOTIDE SEQUENCE [LARGE SCALE GENOMIC DNA]</scope>
    <source>
        <strain evidence="2 3">Phaff 52-87</strain>
    </source>
</reference>
<proteinExistence type="predicted"/>
<dbReference type="PANTHER" id="PTHR23149:SF26">
    <property type="entry name" value="PROTEIN TMA23"/>
    <property type="match status" value="1"/>
</dbReference>
<evidence type="ECO:0008006" key="4">
    <source>
        <dbReference type="Google" id="ProtNLM"/>
    </source>
</evidence>
<evidence type="ECO:0000313" key="3">
    <source>
        <dbReference type="Proteomes" id="UP001498771"/>
    </source>
</evidence>
<gene>
    <name evidence="2" type="ORF">BZA70DRAFT_92382</name>
</gene>
<dbReference type="GeneID" id="90041053"/>
<dbReference type="PANTHER" id="PTHR23149">
    <property type="entry name" value="G PATCH DOMAIN CONTAINING PROTEIN"/>
    <property type="match status" value="1"/>
</dbReference>
<evidence type="ECO:0000256" key="1">
    <source>
        <dbReference type="SAM" id="MobiDB-lite"/>
    </source>
</evidence>
<protein>
    <recommendedName>
        <fullName evidence="4">G-patch domain-containing protein</fullName>
    </recommendedName>
</protein>
<comment type="caution">
    <text evidence="2">The sequence shown here is derived from an EMBL/GenBank/DDBJ whole genome shotgun (WGS) entry which is preliminary data.</text>
</comment>